<dbReference type="RefSeq" id="WP_181835394.1">
    <property type="nucleotide sequence ID" value="NZ_JACERN010000022.1"/>
</dbReference>
<dbReference type="Gene3D" id="3.30.460.10">
    <property type="entry name" value="Beta Polymerase, domain 2"/>
    <property type="match status" value="1"/>
</dbReference>
<dbReference type="InterPro" id="IPR045865">
    <property type="entry name" value="ACT-like_dom_sf"/>
</dbReference>
<organism evidence="8 9">
    <name type="scientific">Aquitalea aquatica</name>
    <dbReference type="NCBI Taxonomy" id="3044273"/>
    <lineage>
        <taxon>Bacteria</taxon>
        <taxon>Pseudomonadati</taxon>
        <taxon>Pseudomonadota</taxon>
        <taxon>Betaproteobacteria</taxon>
        <taxon>Neisseriales</taxon>
        <taxon>Chromobacteriaceae</taxon>
        <taxon>Aquitalea</taxon>
    </lineage>
</organism>
<dbReference type="PROSITE" id="PS51671">
    <property type="entry name" value="ACT"/>
    <property type="match status" value="1"/>
</dbReference>
<dbReference type="SUPFAM" id="SSF109604">
    <property type="entry name" value="HD-domain/PDEase-like"/>
    <property type="match status" value="1"/>
</dbReference>
<gene>
    <name evidence="8" type="ORF">H2Z84_07345</name>
</gene>
<name>A0A838YBR0_9NEIS</name>
<dbReference type="GO" id="GO:0042594">
    <property type="term" value="P:response to starvation"/>
    <property type="evidence" value="ECO:0007669"/>
    <property type="project" value="TreeGrafter"/>
</dbReference>
<sequence length="734" mass="82079">MVSVVRSMADTLADAADPTRWLELLSASLPQAESDLLSRAFAAARELYRGKVLASTGEDLFSHAVSAAAIVADLNLLTDAIVATLLFAVPDQRAEWQEWMTENFGQTVTVLVDGVGGVRRITELARIDKLETPEERARQAETMRKMLLAMVADIRVVLIKLAWRTQTMHYLPHVHDEAVRRAIATETLDLFAPLANRLGVWQIKWELEDLGFRHTEPDSYKKIAKLLDERRLERIDYIGRVLDTLRGELKAAGVKAEVAGRPKHIFSIWKKMKKKKLDFTELYDIRAVRILVDKLPDCYTALGIIHGMWQPIPGEFDDYISHPKANNYRSLHTAVIGPEDKALEVQIRTFEMHEHAEFGVAAHWRYKEGGKGDAQYEEKISWLRQLLDWREEMSDREGLAEAFKTELFSDTIYVLTPQGRVLALPHGATPIDFAYAIHSGLGNRCRGAKVEGQIVPLSTPLQNGQRVEVLTAKEGGPSVNWLHDGWVKSHRAISKIRQYIRLQNADTVRETGKQLFERELARHPHLQPNLGALAEKLGYAKMDELYGAMGHGELSVRAVANAILSFAPPPPADVEPESIIRASRGGHDAGGILIEGVDNLMTVLAKCCKPAPPDAVVGFVTKGRGISIHRTNCLTLKRLSADVPERLISAGWGDQKSSVFPIDIEVVSLDRGGLLRDISDVLSREKLNLIAVHTLSRDMRAKMRFTVEVRQVQDISRVLARMMELPGVTDARRV</sequence>
<dbReference type="GO" id="GO:0015969">
    <property type="term" value="P:guanosine tetraphosphate metabolic process"/>
    <property type="evidence" value="ECO:0007669"/>
    <property type="project" value="InterPro"/>
</dbReference>
<dbReference type="CDD" id="cd04876">
    <property type="entry name" value="ACT_RelA-SpoT"/>
    <property type="match status" value="1"/>
</dbReference>
<evidence type="ECO:0000313" key="8">
    <source>
        <dbReference type="EMBL" id="MBA4708194.1"/>
    </source>
</evidence>
<evidence type="ECO:0000313" key="9">
    <source>
        <dbReference type="Proteomes" id="UP000545606"/>
    </source>
</evidence>
<comment type="similarity">
    <text evidence="5">Belongs to the relA/spoT family.</text>
</comment>
<protein>
    <recommendedName>
        <fullName evidence="1">GTP pyrophosphokinase</fullName>
    </recommendedName>
    <alternativeName>
        <fullName evidence="3">(p)ppGpp synthase</fullName>
    </alternativeName>
    <alternativeName>
        <fullName evidence="2">ATP:GTP 3'-pyrophosphotransferase</fullName>
    </alternativeName>
    <alternativeName>
        <fullName evidence="4">ppGpp synthase I</fullName>
    </alternativeName>
</protein>
<comment type="function">
    <text evidence="5">In eubacteria ppGpp (guanosine 3'-diphosphate 5'-diphosphate) is a mediator of the stringent response that coordinates a variety of cellular activities in response to changes in nutritional abundance.</text>
</comment>
<dbReference type="SUPFAM" id="SSF55021">
    <property type="entry name" value="ACT-like"/>
    <property type="match status" value="1"/>
</dbReference>
<dbReference type="Pfam" id="PF04607">
    <property type="entry name" value="RelA_SpoT"/>
    <property type="match status" value="1"/>
</dbReference>
<evidence type="ECO:0000256" key="4">
    <source>
        <dbReference type="ARBA" id="ARBA00033308"/>
    </source>
</evidence>
<dbReference type="InterPro" id="IPR043519">
    <property type="entry name" value="NT_sf"/>
</dbReference>
<dbReference type="InterPro" id="IPR033655">
    <property type="entry name" value="TGS_RelA/SpoT"/>
</dbReference>
<dbReference type="InterPro" id="IPR007685">
    <property type="entry name" value="RelA_SpoT"/>
</dbReference>
<dbReference type="CDD" id="cd01668">
    <property type="entry name" value="TGS_RSH"/>
    <property type="match status" value="1"/>
</dbReference>
<dbReference type="Pfam" id="PF13328">
    <property type="entry name" value="HD_4"/>
    <property type="match status" value="1"/>
</dbReference>
<evidence type="ECO:0000256" key="5">
    <source>
        <dbReference type="RuleBase" id="RU003847"/>
    </source>
</evidence>
<keyword evidence="9" id="KW-1185">Reference proteome</keyword>
<evidence type="ECO:0000259" key="7">
    <source>
        <dbReference type="PROSITE" id="PS51880"/>
    </source>
</evidence>
<dbReference type="CDD" id="cd05399">
    <property type="entry name" value="NT_Rel-Spo_like"/>
    <property type="match status" value="1"/>
</dbReference>
<dbReference type="PANTHER" id="PTHR21262:SF31">
    <property type="entry name" value="GTP PYROPHOSPHOKINASE"/>
    <property type="match status" value="1"/>
</dbReference>
<dbReference type="InterPro" id="IPR012676">
    <property type="entry name" value="TGS-like"/>
</dbReference>
<dbReference type="GO" id="GO:0005886">
    <property type="term" value="C:plasma membrane"/>
    <property type="evidence" value="ECO:0007669"/>
    <property type="project" value="TreeGrafter"/>
</dbReference>
<dbReference type="Gene3D" id="1.10.3210.10">
    <property type="entry name" value="Hypothetical protein af1432"/>
    <property type="match status" value="1"/>
</dbReference>
<dbReference type="EMBL" id="JACERN010000022">
    <property type="protein sequence ID" value="MBA4708194.1"/>
    <property type="molecule type" value="Genomic_DNA"/>
</dbReference>
<evidence type="ECO:0000256" key="3">
    <source>
        <dbReference type="ARBA" id="ARBA00032407"/>
    </source>
</evidence>
<feature type="domain" description="TGS" evidence="7">
    <location>
        <begin position="410"/>
        <end position="471"/>
    </location>
</feature>
<dbReference type="PANTHER" id="PTHR21262">
    <property type="entry name" value="GUANOSINE-3',5'-BIS DIPHOSPHATE 3'-PYROPHOSPHOHYDROLASE"/>
    <property type="match status" value="1"/>
</dbReference>
<evidence type="ECO:0000259" key="6">
    <source>
        <dbReference type="PROSITE" id="PS51671"/>
    </source>
</evidence>
<dbReference type="GO" id="GO:0008728">
    <property type="term" value="F:GTP diphosphokinase activity"/>
    <property type="evidence" value="ECO:0007669"/>
    <property type="project" value="TreeGrafter"/>
</dbReference>
<proteinExistence type="inferred from homology"/>
<dbReference type="Gene3D" id="3.30.70.260">
    <property type="match status" value="1"/>
</dbReference>
<dbReference type="Gene3D" id="3.10.20.30">
    <property type="match status" value="1"/>
</dbReference>
<dbReference type="AlphaFoldDB" id="A0A838YBR0"/>
<dbReference type="InterPro" id="IPR004811">
    <property type="entry name" value="RelA/Spo_fam"/>
</dbReference>
<comment type="caution">
    <text evidence="8">The sequence shown here is derived from an EMBL/GenBank/DDBJ whole genome shotgun (WGS) entry which is preliminary data.</text>
</comment>
<dbReference type="InterPro" id="IPR002912">
    <property type="entry name" value="ACT_dom"/>
</dbReference>
<reference evidence="8 9" key="1">
    <citation type="submission" date="2020-07" db="EMBL/GenBank/DDBJ databases">
        <title>Draft genome sequence of violacein-producing bacteria and related species.</title>
        <authorList>
            <person name="Wilson H.S."/>
            <person name="De Leon M.E."/>
        </authorList>
    </citation>
    <scope>NUCLEOTIDE SEQUENCE [LARGE SCALE GENOMIC DNA]</scope>
    <source>
        <strain evidence="8 9">HSC-21Su07</strain>
    </source>
</reference>
<dbReference type="PROSITE" id="PS51880">
    <property type="entry name" value="TGS"/>
    <property type="match status" value="1"/>
</dbReference>
<evidence type="ECO:0000256" key="1">
    <source>
        <dbReference type="ARBA" id="ARBA00019852"/>
    </source>
</evidence>
<dbReference type="GO" id="GO:0008893">
    <property type="term" value="F:guanosine-3',5'-bis(diphosphate) 3'-diphosphatase activity"/>
    <property type="evidence" value="ECO:0007669"/>
    <property type="project" value="TreeGrafter"/>
</dbReference>
<evidence type="ECO:0000256" key="2">
    <source>
        <dbReference type="ARBA" id="ARBA00029754"/>
    </source>
</evidence>
<dbReference type="FunFam" id="3.30.460.10:FF:000001">
    <property type="entry name" value="GTP pyrophosphokinase RelA"/>
    <property type="match status" value="1"/>
</dbReference>
<dbReference type="SUPFAM" id="SSF81301">
    <property type="entry name" value="Nucleotidyltransferase"/>
    <property type="match status" value="1"/>
</dbReference>
<dbReference type="SMART" id="SM00954">
    <property type="entry name" value="RelA_SpoT"/>
    <property type="match status" value="1"/>
</dbReference>
<dbReference type="NCBIfam" id="TIGR00691">
    <property type="entry name" value="spoT_relA"/>
    <property type="match status" value="1"/>
</dbReference>
<dbReference type="Pfam" id="PF02824">
    <property type="entry name" value="TGS"/>
    <property type="match status" value="1"/>
</dbReference>
<dbReference type="InterPro" id="IPR004095">
    <property type="entry name" value="TGS"/>
</dbReference>
<dbReference type="Proteomes" id="UP000545606">
    <property type="component" value="Unassembled WGS sequence"/>
</dbReference>
<dbReference type="SUPFAM" id="SSF81271">
    <property type="entry name" value="TGS-like"/>
    <property type="match status" value="1"/>
</dbReference>
<dbReference type="Pfam" id="PF13291">
    <property type="entry name" value="ACT_4"/>
    <property type="match status" value="1"/>
</dbReference>
<dbReference type="InterPro" id="IPR012675">
    <property type="entry name" value="Beta-grasp_dom_sf"/>
</dbReference>
<dbReference type="GO" id="GO:0015949">
    <property type="term" value="P:nucleobase-containing small molecule interconversion"/>
    <property type="evidence" value="ECO:0007669"/>
    <property type="project" value="UniProtKB-ARBA"/>
</dbReference>
<accession>A0A838YBR0</accession>
<feature type="domain" description="ACT" evidence="6">
    <location>
        <begin position="663"/>
        <end position="734"/>
    </location>
</feature>
<dbReference type="FunFam" id="3.10.20.30:FF:000002">
    <property type="entry name" value="GTP pyrophosphokinase (RelA/SpoT)"/>
    <property type="match status" value="1"/>
</dbReference>